<protein>
    <submittedName>
        <fullName evidence="3">ORF6N domain-containing protein</fullName>
    </submittedName>
</protein>
<evidence type="ECO:0000313" key="4">
    <source>
        <dbReference type="Proteomes" id="UP000249610"/>
    </source>
</evidence>
<accession>A0A327PB73</accession>
<organism evidence="3 4">
    <name type="scientific">Algoriphagus yeomjeoni</name>
    <dbReference type="NCBI Taxonomy" id="291403"/>
    <lineage>
        <taxon>Bacteria</taxon>
        <taxon>Pseudomonadati</taxon>
        <taxon>Bacteroidota</taxon>
        <taxon>Cytophagia</taxon>
        <taxon>Cytophagales</taxon>
        <taxon>Cyclobacteriaceae</taxon>
        <taxon>Algoriphagus</taxon>
    </lineage>
</organism>
<dbReference type="RefSeq" id="WP_111612498.1">
    <property type="nucleotide sequence ID" value="NZ_QLLK01000009.1"/>
</dbReference>
<comment type="caution">
    <text evidence="3">The sequence shown here is derived from an EMBL/GenBank/DDBJ whole genome shotgun (WGS) entry which is preliminary data.</text>
</comment>
<evidence type="ECO:0000259" key="2">
    <source>
        <dbReference type="Pfam" id="PF10543"/>
    </source>
</evidence>
<dbReference type="InterPro" id="IPR018873">
    <property type="entry name" value="KilA-N_DNA-bd_domain"/>
</dbReference>
<feature type="coiled-coil region" evidence="1">
    <location>
        <begin position="116"/>
        <end position="143"/>
    </location>
</feature>
<keyword evidence="4" id="KW-1185">Reference proteome</keyword>
<keyword evidence="1" id="KW-0175">Coiled coil</keyword>
<name>A0A327PB73_9BACT</name>
<feature type="domain" description="KilA-N DNA-binding" evidence="2">
    <location>
        <begin position="13"/>
        <end position="96"/>
    </location>
</feature>
<proteinExistence type="predicted"/>
<reference evidence="3 4" key="1">
    <citation type="submission" date="2018-06" db="EMBL/GenBank/DDBJ databases">
        <title>Genomic Encyclopedia of Archaeal and Bacterial Type Strains, Phase II (KMG-II): from individual species to whole genera.</title>
        <authorList>
            <person name="Goeker M."/>
        </authorList>
    </citation>
    <scope>NUCLEOTIDE SEQUENCE [LARGE SCALE GENOMIC DNA]</scope>
    <source>
        <strain evidence="3 4">DSM 23446</strain>
    </source>
</reference>
<dbReference type="EMBL" id="QLLK01000009">
    <property type="protein sequence ID" value="RAI87066.1"/>
    <property type="molecule type" value="Genomic_DNA"/>
</dbReference>
<evidence type="ECO:0000313" key="3">
    <source>
        <dbReference type="EMBL" id="RAI87066.1"/>
    </source>
</evidence>
<gene>
    <name evidence="3" type="ORF">LV83_03172</name>
</gene>
<dbReference type="Pfam" id="PF10543">
    <property type="entry name" value="ORF6N"/>
    <property type="match status" value="1"/>
</dbReference>
<dbReference type="Proteomes" id="UP000249610">
    <property type="component" value="Unassembled WGS sequence"/>
</dbReference>
<sequence length="169" mass="19722">MSELLNEEQVLQLIHKIRNQKVMLDSDLAEMYGVETKRLNEQVKRSLDRFPEDFMFHLTSDEWANLKSQIATSSWGGRRTLPYVFTEQGVAMLSSVLNSPRAIQVNISIIRTFVRIREWALNYSELQDKIQALQDAESNQNQHINHIYQMIEELLKPSLGERNTIGFKK</sequence>
<dbReference type="AlphaFoldDB" id="A0A327PB73"/>
<dbReference type="OrthoDB" id="9816206at2"/>
<evidence type="ECO:0000256" key="1">
    <source>
        <dbReference type="SAM" id="Coils"/>
    </source>
</evidence>